<comment type="caution">
    <text evidence="1">The sequence shown here is derived from an EMBL/GenBank/DDBJ whole genome shotgun (WGS) entry which is preliminary data.</text>
</comment>
<organism evidence="1">
    <name type="scientific">marine sediment metagenome</name>
    <dbReference type="NCBI Taxonomy" id="412755"/>
    <lineage>
        <taxon>unclassified sequences</taxon>
        <taxon>metagenomes</taxon>
        <taxon>ecological metagenomes</taxon>
    </lineage>
</organism>
<name>A0A0F9B751_9ZZZZ</name>
<sequence>MKKLVILIVMLLALTCSASRLQNVEIKAQDSTSSDAFGRWRVSNPATLFDSKQIFDNQPLFWDEELESGADITSAHSADTASTVITYDGGATGGTYTRQTFMRFNYQPGKSQQIMMTGILDRSGGGVGIQRRIGMFDDDNGLFFEDDAGIIGVTRRTNVTGTPADNTVAQSSWNHDVMDGNGPSGIDINWDKFQIFFIDFEWLGAGRVRMCIVVHGQVYLVHEFLNSNILDKVYMSTPNLPLRYQIIAAGSSAASTMEAGCGTVTTEGGLQDTGVLRYKSTEGTHI</sequence>
<feature type="non-terminal residue" evidence="1">
    <location>
        <position position="286"/>
    </location>
</feature>
<dbReference type="AlphaFoldDB" id="A0A0F9B751"/>
<protein>
    <submittedName>
        <fullName evidence="1">Uncharacterized protein</fullName>
    </submittedName>
</protein>
<dbReference type="EMBL" id="LAZR01050820">
    <property type="protein sequence ID" value="KKK86494.1"/>
    <property type="molecule type" value="Genomic_DNA"/>
</dbReference>
<gene>
    <name evidence="1" type="ORF">LCGC14_2762690</name>
</gene>
<proteinExistence type="predicted"/>
<accession>A0A0F9B751</accession>
<evidence type="ECO:0000313" key="1">
    <source>
        <dbReference type="EMBL" id="KKK86494.1"/>
    </source>
</evidence>
<reference evidence="1" key="1">
    <citation type="journal article" date="2015" name="Nature">
        <title>Complex archaea that bridge the gap between prokaryotes and eukaryotes.</title>
        <authorList>
            <person name="Spang A."/>
            <person name="Saw J.H."/>
            <person name="Jorgensen S.L."/>
            <person name="Zaremba-Niedzwiedzka K."/>
            <person name="Martijn J."/>
            <person name="Lind A.E."/>
            <person name="van Eijk R."/>
            <person name="Schleper C."/>
            <person name="Guy L."/>
            <person name="Ettema T.J."/>
        </authorList>
    </citation>
    <scope>NUCLEOTIDE SEQUENCE</scope>
</reference>